<dbReference type="GO" id="GO:0016491">
    <property type="term" value="F:oxidoreductase activity"/>
    <property type="evidence" value="ECO:0007669"/>
    <property type="project" value="UniProtKB-KW"/>
</dbReference>
<evidence type="ECO:0000313" key="3">
    <source>
        <dbReference type="EMBL" id="OGI44690.1"/>
    </source>
</evidence>
<evidence type="ECO:0000313" key="4">
    <source>
        <dbReference type="Proteomes" id="UP000179360"/>
    </source>
</evidence>
<sequence>MAKKEYSFYPGCSSERKASASNYMVSVEAMCKTLDVKLNEIPDWNCCGASIGYAEGGELPRHIMNARNIALSESNNPGQDIVATCAACWLGTKETQERVAHSGELLADINSILGAAGLKYEGRQPVRHMFEVLIEDLGYDALKQPVVKPLEGVKIAGYVGCQTNRPFGVAGESFENPKYLDKLTEIMGAEPVEKYDQKVTCCGGALAFSEPEKSQAQIKKIIESAYDFGADMIVTPCPVCQMNTEVYQGQINKKYGTKFNIPVVYYSQLMTVAYGGTAKEAGLDGNIIRATKLEEIAAKK</sequence>
<dbReference type="PANTHER" id="PTHR42947:SF1">
    <property type="entry name" value="COB--COM HETERODISULFIDE REDUCTASE SUBUNIT B 1"/>
    <property type="match status" value="1"/>
</dbReference>
<reference evidence="3 4" key="1">
    <citation type="journal article" date="2016" name="Nat. Commun.">
        <title>Thousands of microbial genomes shed light on interconnected biogeochemical processes in an aquifer system.</title>
        <authorList>
            <person name="Anantharaman K."/>
            <person name="Brown C.T."/>
            <person name="Hug L.A."/>
            <person name="Sharon I."/>
            <person name="Castelle C.J."/>
            <person name="Probst A.J."/>
            <person name="Thomas B.C."/>
            <person name="Singh A."/>
            <person name="Wilkins M.J."/>
            <person name="Karaoz U."/>
            <person name="Brodie E.L."/>
            <person name="Williams K.H."/>
            <person name="Hubbard S.S."/>
            <person name="Banfield J.F."/>
        </authorList>
    </citation>
    <scope>NUCLEOTIDE SEQUENCE [LARGE SCALE GENOMIC DNA]</scope>
</reference>
<comment type="caution">
    <text evidence="3">The sequence shown here is derived from an EMBL/GenBank/DDBJ whole genome shotgun (WGS) entry which is preliminary data.</text>
</comment>
<dbReference type="STRING" id="1817764.A2637_04005"/>
<accession>A0A1F6THS5</accession>
<feature type="domain" description="Cysteine-rich" evidence="2">
    <location>
        <begin position="157"/>
        <end position="243"/>
    </location>
</feature>
<dbReference type="InterPro" id="IPR004017">
    <property type="entry name" value="Cys_rich_dom"/>
</dbReference>
<proteinExistence type="predicted"/>
<dbReference type="PANTHER" id="PTHR42947">
    <property type="entry name" value="COB--COM HETERODISULFIDE REDUCTASE SUBUNIT B 1"/>
    <property type="match status" value="1"/>
</dbReference>
<evidence type="ECO:0000259" key="2">
    <source>
        <dbReference type="Pfam" id="PF02754"/>
    </source>
</evidence>
<dbReference type="InterPro" id="IPR051278">
    <property type="entry name" value="HdrB/HdrD_reductase"/>
</dbReference>
<feature type="domain" description="Cysteine-rich" evidence="2">
    <location>
        <begin position="7"/>
        <end position="88"/>
    </location>
</feature>
<name>A0A1F6THS5_9PROT</name>
<dbReference type="AlphaFoldDB" id="A0A1F6THS5"/>
<protein>
    <submittedName>
        <fullName evidence="3">Heterodisulfide reductase</fullName>
    </submittedName>
</protein>
<dbReference type="Pfam" id="PF02754">
    <property type="entry name" value="CCG"/>
    <property type="match status" value="2"/>
</dbReference>
<evidence type="ECO:0000256" key="1">
    <source>
        <dbReference type="ARBA" id="ARBA00023002"/>
    </source>
</evidence>
<dbReference type="Proteomes" id="UP000179360">
    <property type="component" value="Unassembled WGS sequence"/>
</dbReference>
<keyword evidence="1" id="KW-0560">Oxidoreductase</keyword>
<dbReference type="EMBL" id="MFSY01000114">
    <property type="protein sequence ID" value="OGI44690.1"/>
    <property type="molecule type" value="Genomic_DNA"/>
</dbReference>
<dbReference type="Gene3D" id="3.40.50.11810">
    <property type="match status" value="1"/>
</dbReference>
<gene>
    <name evidence="3" type="ORF">A2637_04005</name>
</gene>
<organism evidence="3 4">
    <name type="scientific">Candidatus Muproteobacteria bacterium RIFCSPHIGHO2_01_FULL_65_16</name>
    <dbReference type="NCBI Taxonomy" id="1817764"/>
    <lineage>
        <taxon>Bacteria</taxon>
        <taxon>Pseudomonadati</taxon>
        <taxon>Pseudomonadota</taxon>
        <taxon>Candidatus Muproteobacteria</taxon>
    </lineage>
</organism>
<dbReference type="Gene3D" id="1.20.1050.140">
    <property type="match status" value="1"/>
</dbReference>